<accession>A0A2R5EWR0</accession>
<dbReference type="Proteomes" id="UP000245202">
    <property type="component" value="Unassembled WGS sequence"/>
</dbReference>
<protein>
    <submittedName>
        <fullName evidence="1">Hemerythrin</fullName>
    </submittedName>
</protein>
<name>A0A2R5EWR0_9BACL</name>
<dbReference type="RefSeq" id="WP_108994659.1">
    <property type="nucleotide sequence ID" value="NZ_BDQX01000289.1"/>
</dbReference>
<dbReference type="EMBL" id="BDQX01000289">
    <property type="protein sequence ID" value="GBG10079.1"/>
    <property type="molecule type" value="Genomic_DNA"/>
</dbReference>
<organism evidence="1 2">
    <name type="scientific">Paenibacillus agaridevorans</name>
    <dbReference type="NCBI Taxonomy" id="171404"/>
    <lineage>
        <taxon>Bacteria</taxon>
        <taxon>Bacillati</taxon>
        <taxon>Bacillota</taxon>
        <taxon>Bacilli</taxon>
        <taxon>Bacillales</taxon>
        <taxon>Paenibacillaceae</taxon>
        <taxon>Paenibacillus</taxon>
    </lineage>
</organism>
<proteinExistence type="predicted"/>
<evidence type="ECO:0000313" key="2">
    <source>
        <dbReference type="Proteomes" id="UP000245202"/>
    </source>
</evidence>
<sequence>MKYYHLVDRDALEDPSRKTMFVHSARRLKDKHFYMRRKMDTIYEMSLRISSASTADHLRESLTELRVKTLVLLNALTCHAEWESREFFASLRALVYFQNDPKLRSSLALLEHDQVIALDYFRTFLKRSDAALHILHSGALPHNLALYERLKQTAHPVTQACLILKCHFDMEETCIIPLTDEILRAMKAG</sequence>
<comment type="caution">
    <text evidence="1">The sequence shown here is derived from an EMBL/GenBank/DDBJ whole genome shotgun (WGS) entry which is preliminary data.</text>
</comment>
<evidence type="ECO:0000313" key="1">
    <source>
        <dbReference type="EMBL" id="GBG10079.1"/>
    </source>
</evidence>
<reference evidence="1 2" key="1">
    <citation type="submission" date="2017-08" db="EMBL/GenBank/DDBJ databases">
        <title>Substantial Increase in Enzyme Production by Combined Drug-Resistance Mutations in Paenibacillus agaridevorans.</title>
        <authorList>
            <person name="Tanaka Y."/>
            <person name="Funane K."/>
            <person name="Hosaka T."/>
            <person name="Shiwa Y."/>
            <person name="Fujita N."/>
            <person name="Miyazaki T."/>
            <person name="Yoshikawa H."/>
            <person name="Murakami K."/>
            <person name="Kasahara K."/>
            <person name="Inaoka T."/>
            <person name="Hiraga Y."/>
            <person name="Ochi K."/>
        </authorList>
    </citation>
    <scope>NUCLEOTIDE SEQUENCE [LARGE SCALE GENOMIC DNA]</scope>
    <source>
        <strain evidence="1 2">T-3040</strain>
    </source>
</reference>
<dbReference type="AlphaFoldDB" id="A0A2R5EWR0"/>
<keyword evidence="2" id="KW-1185">Reference proteome</keyword>
<dbReference type="Gene3D" id="1.20.120.520">
    <property type="entry name" value="nmb1532 protein domain like"/>
    <property type="match status" value="1"/>
</dbReference>
<gene>
    <name evidence="1" type="ORF">PAT3040_04789</name>
</gene>